<evidence type="ECO:0000313" key="1">
    <source>
        <dbReference type="EMBL" id="SFR50209.1"/>
    </source>
</evidence>
<dbReference type="RefSeq" id="WP_092982765.1">
    <property type="nucleotide sequence ID" value="NZ_FOYQ01000002.1"/>
</dbReference>
<name>A0A1I6H6Y7_9FLAO</name>
<evidence type="ECO:0000313" key="2">
    <source>
        <dbReference type="Proteomes" id="UP000199534"/>
    </source>
</evidence>
<reference evidence="1 2" key="1">
    <citation type="submission" date="2016-10" db="EMBL/GenBank/DDBJ databases">
        <authorList>
            <person name="de Groot N.N."/>
        </authorList>
    </citation>
    <scope>NUCLEOTIDE SEQUENCE [LARGE SCALE GENOMIC DNA]</scope>
    <source>
        <strain evidence="1 2">DSM 21019</strain>
    </source>
</reference>
<accession>A0A1I6H6Y7</accession>
<dbReference type="STRING" id="400055.SAMN04490243_2352"/>
<organism evidence="1 2">
    <name type="scientific">Robiginitalea myxolifaciens</name>
    <dbReference type="NCBI Taxonomy" id="400055"/>
    <lineage>
        <taxon>Bacteria</taxon>
        <taxon>Pseudomonadati</taxon>
        <taxon>Bacteroidota</taxon>
        <taxon>Flavobacteriia</taxon>
        <taxon>Flavobacteriales</taxon>
        <taxon>Flavobacteriaceae</taxon>
        <taxon>Robiginitalea</taxon>
    </lineage>
</organism>
<sequence>MKAGLSIVPEAWRRFSFNLRAKNRHGTHSPFIYEFLDKSLYAGPRTGNPELRLKQAAEPYFTSLGHTFLNWEDSATQLKAWLEDQQMQREKVVLYWDGIRSSSENYEDWKEIQAHPNIGQILETYGAALLFFRTNQVREHFKIRL</sequence>
<dbReference type="Proteomes" id="UP000199534">
    <property type="component" value="Unassembled WGS sequence"/>
</dbReference>
<dbReference type="EMBL" id="FOYQ01000002">
    <property type="protein sequence ID" value="SFR50209.1"/>
    <property type="molecule type" value="Genomic_DNA"/>
</dbReference>
<dbReference type="OrthoDB" id="5464618at2"/>
<keyword evidence="2" id="KW-1185">Reference proteome</keyword>
<proteinExistence type="predicted"/>
<gene>
    <name evidence="1" type="ORF">SAMN04490243_2352</name>
</gene>
<protein>
    <submittedName>
        <fullName evidence="1">Uncharacterized protein</fullName>
    </submittedName>
</protein>
<dbReference type="AlphaFoldDB" id="A0A1I6H6Y7"/>